<evidence type="ECO:0000313" key="1">
    <source>
        <dbReference type="Proteomes" id="UP000035642"/>
    </source>
</evidence>
<dbReference type="AlphaFoldDB" id="A0A0K0DAU3"/>
<sequence>MLKLLSKVPGVNRGIGLATSSGSLSDLFLQLHYCSTFLAMKKRVAIVSSHLVEWNYRTIFSKLALRWDPSLITIAEIDNILENSLCIKEEDIVKSLEQV</sequence>
<protein>
    <submittedName>
        <fullName evidence="2">AAA_8 domain-containing protein</fullName>
    </submittedName>
</protein>
<dbReference type="Proteomes" id="UP000035642">
    <property type="component" value="Unassembled WGS sequence"/>
</dbReference>
<keyword evidence="1" id="KW-1185">Reference proteome</keyword>
<accession>A0A0K0DAU3</accession>
<name>A0A0K0DAU3_ANGCA</name>
<organism evidence="1 2">
    <name type="scientific">Angiostrongylus cantonensis</name>
    <name type="common">Rat lungworm</name>
    <dbReference type="NCBI Taxonomy" id="6313"/>
    <lineage>
        <taxon>Eukaryota</taxon>
        <taxon>Metazoa</taxon>
        <taxon>Ecdysozoa</taxon>
        <taxon>Nematoda</taxon>
        <taxon>Chromadorea</taxon>
        <taxon>Rhabditida</taxon>
        <taxon>Rhabditina</taxon>
        <taxon>Rhabditomorpha</taxon>
        <taxon>Strongyloidea</taxon>
        <taxon>Metastrongylidae</taxon>
        <taxon>Angiostrongylus</taxon>
    </lineage>
</organism>
<proteinExistence type="predicted"/>
<reference evidence="1" key="1">
    <citation type="submission" date="2012-09" db="EMBL/GenBank/DDBJ databases">
        <authorList>
            <person name="Martin A.A."/>
        </authorList>
    </citation>
    <scope>NUCLEOTIDE SEQUENCE</scope>
</reference>
<dbReference type="WBParaSite" id="ACAC_0000745301-mRNA-1">
    <property type="protein sequence ID" value="ACAC_0000745301-mRNA-1"/>
    <property type="gene ID" value="ACAC_0000745301"/>
</dbReference>
<reference evidence="2" key="2">
    <citation type="submission" date="2017-02" db="UniProtKB">
        <authorList>
            <consortium name="WormBaseParasite"/>
        </authorList>
    </citation>
    <scope>IDENTIFICATION</scope>
</reference>
<evidence type="ECO:0000313" key="2">
    <source>
        <dbReference type="WBParaSite" id="ACAC_0000745301-mRNA-1"/>
    </source>
</evidence>